<comment type="caution">
    <text evidence="1">The sequence shown here is derived from an EMBL/GenBank/DDBJ whole genome shotgun (WGS) entry which is preliminary data.</text>
</comment>
<feature type="non-terminal residue" evidence="1">
    <location>
        <position position="1"/>
    </location>
</feature>
<dbReference type="AlphaFoldDB" id="X1J235"/>
<dbReference type="EMBL" id="BARU01036239">
    <property type="protein sequence ID" value="GAH88766.1"/>
    <property type="molecule type" value="Genomic_DNA"/>
</dbReference>
<reference evidence="1" key="1">
    <citation type="journal article" date="2014" name="Front. Microbiol.">
        <title>High frequency of phylogenetically diverse reductive dehalogenase-homologous genes in deep subseafloor sedimentary metagenomes.</title>
        <authorList>
            <person name="Kawai M."/>
            <person name="Futagami T."/>
            <person name="Toyoda A."/>
            <person name="Takaki Y."/>
            <person name="Nishi S."/>
            <person name="Hori S."/>
            <person name="Arai W."/>
            <person name="Tsubouchi T."/>
            <person name="Morono Y."/>
            <person name="Uchiyama I."/>
            <person name="Ito T."/>
            <person name="Fujiyama A."/>
            <person name="Inagaki F."/>
            <person name="Takami H."/>
        </authorList>
    </citation>
    <scope>NUCLEOTIDE SEQUENCE</scope>
    <source>
        <strain evidence="1">Expedition CK06-06</strain>
    </source>
</reference>
<proteinExistence type="predicted"/>
<sequence>EHIETCAACKEFVVALERDFIENIIETSGRELKSKKD</sequence>
<name>X1J235_9ZZZZ</name>
<evidence type="ECO:0000313" key="1">
    <source>
        <dbReference type="EMBL" id="GAH88766.1"/>
    </source>
</evidence>
<organism evidence="1">
    <name type="scientific">marine sediment metagenome</name>
    <dbReference type="NCBI Taxonomy" id="412755"/>
    <lineage>
        <taxon>unclassified sequences</taxon>
        <taxon>metagenomes</taxon>
        <taxon>ecological metagenomes</taxon>
    </lineage>
</organism>
<gene>
    <name evidence="1" type="ORF">S03H2_56619</name>
</gene>
<protein>
    <submittedName>
        <fullName evidence="1">Uncharacterized protein</fullName>
    </submittedName>
</protein>
<accession>X1J235</accession>